<dbReference type="EMBL" id="QGGO01000005">
    <property type="protein sequence ID" value="PWK27793.1"/>
    <property type="molecule type" value="Genomic_DNA"/>
</dbReference>
<proteinExistence type="predicted"/>
<keyword evidence="2" id="KW-1185">Reference proteome</keyword>
<evidence type="ECO:0000313" key="2">
    <source>
        <dbReference type="Proteomes" id="UP000245489"/>
    </source>
</evidence>
<sequence>MKRDKEAKCKSKIDDRELLNFVELYLRQNNKACKFSILQALLFSNTNYKNLMRTLRKSSFKTLRYAIPFL</sequence>
<accession>A0A316EEP8</accession>
<gene>
    <name evidence="1" type="ORF">LV89_01200</name>
</gene>
<evidence type="ECO:0000313" key="1">
    <source>
        <dbReference type="EMBL" id="PWK27793.1"/>
    </source>
</evidence>
<organism evidence="1 2">
    <name type="scientific">Arcicella aurantiaca</name>
    <dbReference type="NCBI Taxonomy" id="591202"/>
    <lineage>
        <taxon>Bacteria</taxon>
        <taxon>Pseudomonadati</taxon>
        <taxon>Bacteroidota</taxon>
        <taxon>Cytophagia</taxon>
        <taxon>Cytophagales</taxon>
        <taxon>Flectobacillaceae</taxon>
        <taxon>Arcicella</taxon>
    </lineage>
</organism>
<name>A0A316EEP8_9BACT</name>
<reference evidence="1 2" key="1">
    <citation type="submission" date="2018-05" db="EMBL/GenBank/DDBJ databases">
        <title>Genomic Encyclopedia of Archaeal and Bacterial Type Strains, Phase II (KMG-II): from individual species to whole genera.</title>
        <authorList>
            <person name="Goeker M."/>
        </authorList>
    </citation>
    <scope>NUCLEOTIDE SEQUENCE [LARGE SCALE GENOMIC DNA]</scope>
    <source>
        <strain evidence="1 2">DSM 22214</strain>
    </source>
</reference>
<dbReference type="AlphaFoldDB" id="A0A316EEP8"/>
<dbReference type="Proteomes" id="UP000245489">
    <property type="component" value="Unassembled WGS sequence"/>
</dbReference>
<protein>
    <submittedName>
        <fullName evidence="1">Uncharacterized protein</fullName>
    </submittedName>
</protein>
<comment type="caution">
    <text evidence="1">The sequence shown here is derived from an EMBL/GenBank/DDBJ whole genome shotgun (WGS) entry which is preliminary data.</text>
</comment>